<reference evidence="2" key="1">
    <citation type="journal article" date="2014" name="Front. Microbiol.">
        <title>High frequency of phylogenetically diverse reductive dehalogenase-homologous genes in deep subseafloor sedimentary metagenomes.</title>
        <authorList>
            <person name="Kawai M."/>
            <person name="Futagami T."/>
            <person name="Toyoda A."/>
            <person name="Takaki Y."/>
            <person name="Nishi S."/>
            <person name="Hori S."/>
            <person name="Arai W."/>
            <person name="Tsubouchi T."/>
            <person name="Morono Y."/>
            <person name="Uchiyama I."/>
            <person name="Ito T."/>
            <person name="Fujiyama A."/>
            <person name="Inagaki F."/>
            <person name="Takami H."/>
        </authorList>
    </citation>
    <scope>NUCLEOTIDE SEQUENCE</scope>
    <source>
        <strain evidence="2">Expedition CK06-06</strain>
    </source>
</reference>
<keyword evidence="1" id="KW-0175">Coiled coil</keyword>
<name>X1G9C4_9ZZZZ</name>
<protein>
    <recommendedName>
        <fullName evidence="3">Flagellar assembly protein FliH/Type III secretion system HrpE domain-containing protein</fullName>
    </recommendedName>
</protein>
<evidence type="ECO:0000256" key="1">
    <source>
        <dbReference type="SAM" id="Coils"/>
    </source>
</evidence>
<feature type="coiled-coil region" evidence="1">
    <location>
        <begin position="61"/>
        <end position="118"/>
    </location>
</feature>
<evidence type="ECO:0000313" key="2">
    <source>
        <dbReference type="EMBL" id="GAH38179.1"/>
    </source>
</evidence>
<sequence>MTSMSKIIKPSAKENREAEFLATSAEGSEVSGFRSFDSMWQGGSSDASALATLKARELELEQKAEEIIRGAESRVSEIEKQAYTKGFEEGKTEGLKVAAEKAREIEQLLLNIEKERAT</sequence>
<organism evidence="2">
    <name type="scientific">marine sediment metagenome</name>
    <dbReference type="NCBI Taxonomy" id="412755"/>
    <lineage>
        <taxon>unclassified sequences</taxon>
        <taxon>metagenomes</taxon>
        <taxon>ecological metagenomes</taxon>
    </lineage>
</organism>
<comment type="caution">
    <text evidence="2">The sequence shown here is derived from an EMBL/GenBank/DDBJ whole genome shotgun (WGS) entry which is preliminary data.</text>
</comment>
<accession>X1G9C4</accession>
<dbReference type="EMBL" id="BARU01005561">
    <property type="protein sequence ID" value="GAH38179.1"/>
    <property type="molecule type" value="Genomic_DNA"/>
</dbReference>
<proteinExistence type="predicted"/>
<dbReference type="AlphaFoldDB" id="X1G9C4"/>
<gene>
    <name evidence="2" type="ORF">S03H2_10860</name>
</gene>
<feature type="non-terminal residue" evidence="2">
    <location>
        <position position="118"/>
    </location>
</feature>
<evidence type="ECO:0008006" key="3">
    <source>
        <dbReference type="Google" id="ProtNLM"/>
    </source>
</evidence>